<feature type="domain" description="DUF6318" evidence="2">
    <location>
        <begin position="1"/>
        <end position="79"/>
    </location>
</feature>
<keyword evidence="4" id="KW-1185">Reference proteome</keyword>
<protein>
    <recommendedName>
        <fullName evidence="2">DUF6318 domain-containing protein</fullName>
    </recommendedName>
</protein>
<dbReference type="EMBL" id="CP045737">
    <property type="protein sequence ID" value="QGG41776.1"/>
    <property type="molecule type" value="Genomic_DNA"/>
</dbReference>
<dbReference type="AlphaFoldDB" id="A0A5Q2ML13"/>
<feature type="region of interest" description="Disordered" evidence="1">
    <location>
        <begin position="90"/>
        <end position="111"/>
    </location>
</feature>
<evidence type="ECO:0000256" key="1">
    <source>
        <dbReference type="SAM" id="MobiDB-lite"/>
    </source>
</evidence>
<evidence type="ECO:0000313" key="4">
    <source>
        <dbReference type="Proteomes" id="UP000392064"/>
    </source>
</evidence>
<accession>A0A5Q2ML13</accession>
<evidence type="ECO:0000313" key="3">
    <source>
        <dbReference type="EMBL" id="QGG41776.1"/>
    </source>
</evidence>
<evidence type="ECO:0000259" key="2">
    <source>
        <dbReference type="Pfam" id="PF19843"/>
    </source>
</evidence>
<reference evidence="3 4" key="1">
    <citation type="submission" date="2019-11" db="EMBL/GenBank/DDBJ databases">
        <authorList>
            <person name="Li J."/>
        </authorList>
    </citation>
    <scope>NUCLEOTIDE SEQUENCE [LARGE SCALE GENOMIC DNA]</scope>
    <source>
        <strain evidence="3 4">MF47</strain>
    </source>
</reference>
<dbReference type="Proteomes" id="UP000392064">
    <property type="component" value="Chromosome"/>
</dbReference>
<organism evidence="3 4">
    <name type="scientific">Aeromicrobium yanjiei</name>
    <dbReference type="NCBI Taxonomy" id="2662028"/>
    <lineage>
        <taxon>Bacteria</taxon>
        <taxon>Bacillati</taxon>
        <taxon>Actinomycetota</taxon>
        <taxon>Actinomycetes</taxon>
        <taxon>Propionibacteriales</taxon>
        <taxon>Nocardioidaceae</taxon>
        <taxon>Aeromicrobium</taxon>
    </lineage>
</organism>
<gene>
    <name evidence="3" type="ORF">GEV26_10605</name>
</gene>
<proteinExistence type="predicted"/>
<dbReference type="KEGG" id="aef:GEV26_10605"/>
<sequence length="136" mass="14681">MPDQARQDSPEGAAAFVKHYVDVFNYAAATGDVEELTRLSAPTCEGCQSYISLYRDTYAAGGYFKGGQWSLSEIEVEQSSSTRRVFAHLDAPAGTQRVDEANDPGPTSPENAELAFLVTSTSQGENQVSKLVRAEP</sequence>
<name>A0A5Q2ML13_9ACTN</name>
<dbReference type="InterPro" id="IPR046281">
    <property type="entry name" value="DUF6318"/>
</dbReference>
<dbReference type="Pfam" id="PF19843">
    <property type="entry name" value="DUF6318"/>
    <property type="match status" value="1"/>
</dbReference>